<dbReference type="EMBL" id="AVOT02012560">
    <property type="protein sequence ID" value="MBW0494409.1"/>
    <property type="molecule type" value="Genomic_DNA"/>
</dbReference>
<keyword evidence="2" id="KW-1185">Reference proteome</keyword>
<evidence type="ECO:0000313" key="1">
    <source>
        <dbReference type="EMBL" id="MBW0494409.1"/>
    </source>
</evidence>
<comment type="caution">
    <text evidence="1">The sequence shown here is derived from an EMBL/GenBank/DDBJ whole genome shotgun (WGS) entry which is preliminary data.</text>
</comment>
<proteinExistence type="predicted"/>
<reference evidence="1" key="1">
    <citation type="submission" date="2021-03" db="EMBL/GenBank/DDBJ databases">
        <title>Draft genome sequence of rust myrtle Austropuccinia psidii MF-1, a brazilian biotype.</title>
        <authorList>
            <person name="Quecine M.C."/>
            <person name="Pachon D.M.R."/>
            <person name="Bonatelli M.L."/>
            <person name="Correr F.H."/>
            <person name="Franceschini L.M."/>
            <person name="Leite T.F."/>
            <person name="Margarido G.R.A."/>
            <person name="Almeida C.A."/>
            <person name="Ferrarezi J.A."/>
            <person name="Labate C.A."/>
        </authorList>
    </citation>
    <scope>NUCLEOTIDE SEQUENCE</scope>
    <source>
        <strain evidence="1">MF-1</strain>
    </source>
</reference>
<dbReference type="AlphaFoldDB" id="A0A9Q3H975"/>
<name>A0A9Q3H975_9BASI</name>
<accession>A0A9Q3H975</accession>
<gene>
    <name evidence="1" type="ORF">O181_034124</name>
</gene>
<sequence>MSQETSRKGQRQSQLTQTLPTGVHDLQIGAFSSGIKFVKTSINLEIVKIEADLTEITFYINDLKKNNRHSVECHSSTMVRIDLISTTCDRVESKYQVQDDEIGALFTKAIDDQLKILKNHVLTVVNNTNQSAIHLARSDSERKKLKDEILAHVENIHKNYETNPHIPRHYKPLTEEKLSVKGSLTYFLGENAIYVKDIPKLEEWPKFFGEGKYNHIEVIRAIDMLQEDFHTIDQIIVGKLPSLFTRTAKKWY</sequence>
<dbReference type="Proteomes" id="UP000765509">
    <property type="component" value="Unassembled WGS sequence"/>
</dbReference>
<protein>
    <submittedName>
        <fullName evidence="1">Uncharacterized protein</fullName>
    </submittedName>
</protein>
<evidence type="ECO:0000313" key="2">
    <source>
        <dbReference type="Proteomes" id="UP000765509"/>
    </source>
</evidence>
<organism evidence="1 2">
    <name type="scientific">Austropuccinia psidii MF-1</name>
    <dbReference type="NCBI Taxonomy" id="1389203"/>
    <lineage>
        <taxon>Eukaryota</taxon>
        <taxon>Fungi</taxon>
        <taxon>Dikarya</taxon>
        <taxon>Basidiomycota</taxon>
        <taxon>Pucciniomycotina</taxon>
        <taxon>Pucciniomycetes</taxon>
        <taxon>Pucciniales</taxon>
        <taxon>Sphaerophragmiaceae</taxon>
        <taxon>Austropuccinia</taxon>
    </lineage>
</organism>